<reference evidence="9" key="2">
    <citation type="submission" date="2020-09" db="EMBL/GenBank/DDBJ databases">
        <authorList>
            <person name="Sun Q."/>
            <person name="Zhou Y."/>
        </authorList>
    </citation>
    <scope>NUCLEOTIDE SEQUENCE</scope>
    <source>
        <strain evidence="9">CGMCC 1.15082</strain>
    </source>
</reference>
<evidence type="ECO:0000259" key="8">
    <source>
        <dbReference type="Pfam" id="PF02706"/>
    </source>
</evidence>
<organism evidence="9 10">
    <name type="scientific">Brucella endophytica</name>
    <dbReference type="NCBI Taxonomy" id="1963359"/>
    <lineage>
        <taxon>Bacteria</taxon>
        <taxon>Pseudomonadati</taxon>
        <taxon>Pseudomonadota</taxon>
        <taxon>Alphaproteobacteria</taxon>
        <taxon>Hyphomicrobiales</taxon>
        <taxon>Brucellaceae</taxon>
        <taxon>Brucella/Ochrobactrum group</taxon>
        <taxon>Brucella</taxon>
    </lineage>
</organism>
<evidence type="ECO:0000256" key="6">
    <source>
        <dbReference type="SAM" id="Coils"/>
    </source>
</evidence>
<evidence type="ECO:0000256" key="5">
    <source>
        <dbReference type="ARBA" id="ARBA00023136"/>
    </source>
</evidence>
<feature type="transmembrane region" description="Helical" evidence="7">
    <location>
        <begin position="445"/>
        <end position="464"/>
    </location>
</feature>
<keyword evidence="10" id="KW-1185">Reference proteome</keyword>
<feature type="coiled-coil region" evidence="6">
    <location>
        <begin position="352"/>
        <end position="379"/>
    </location>
</feature>
<dbReference type="Pfam" id="PF02706">
    <property type="entry name" value="Wzz"/>
    <property type="match status" value="1"/>
</dbReference>
<dbReference type="Proteomes" id="UP000646478">
    <property type="component" value="Unassembled WGS sequence"/>
</dbReference>
<evidence type="ECO:0000256" key="1">
    <source>
        <dbReference type="ARBA" id="ARBA00004651"/>
    </source>
</evidence>
<evidence type="ECO:0000256" key="4">
    <source>
        <dbReference type="ARBA" id="ARBA00022989"/>
    </source>
</evidence>
<dbReference type="GO" id="GO:0004713">
    <property type="term" value="F:protein tyrosine kinase activity"/>
    <property type="evidence" value="ECO:0007669"/>
    <property type="project" value="TreeGrafter"/>
</dbReference>
<keyword evidence="4 7" id="KW-1133">Transmembrane helix</keyword>
<comment type="subcellular location">
    <subcellularLocation>
        <location evidence="1">Cell membrane</location>
        <topology evidence="1">Multi-pass membrane protein</topology>
    </subcellularLocation>
</comment>
<evidence type="ECO:0000256" key="7">
    <source>
        <dbReference type="SAM" id="Phobius"/>
    </source>
</evidence>
<dbReference type="EMBL" id="BMHH01000022">
    <property type="protein sequence ID" value="GGB07342.1"/>
    <property type="molecule type" value="Genomic_DNA"/>
</dbReference>
<dbReference type="InterPro" id="IPR003856">
    <property type="entry name" value="LPS_length_determ_N"/>
</dbReference>
<dbReference type="PANTHER" id="PTHR32309:SF13">
    <property type="entry name" value="FERRIC ENTEROBACTIN TRANSPORT PROTEIN FEPE"/>
    <property type="match status" value="1"/>
</dbReference>
<feature type="transmembrane region" description="Helical" evidence="7">
    <location>
        <begin position="51"/>
        <end position="77"/>
    </location>
</feature>
<keyword evidence="6" id="KW-0175">Coiled coil</keyword>
<gene>
    <name evidence="9" type="ORF">GCM10011491_39300</name>
</gene>
<proteinExistence type="predicted"/>
<dbReference type="InterPro" id="IPR050445">
    <property type="entry name" value="Bact_polysacc_biosynth/exp"/>
</dbReference>
<reference evidence="9" key="1">
    <citation type="journal article" date="2014" name="Int. J. Syst. Evol. Microbiol.">
        <title>Complete genome sequence of Corynebacterium casei LMG S-19264T (=DSM 44701T), isolated from a smear-ripened cheese.</title>
        <authorList>
            <consortium name="US DOE Joint Genome Institute (JGI-PGF)"/>
            <person name="Walter F."/>
            <person name="Albersmeier A."/>
            <person name="Kalinowski J."/>
            <person name="Ruckert C."/>
        </authorList>
    </citation>
    <scope>NUCLEOTIDE SEQUENCE</scope>
    <source>
        <strain evidence="9">CGMCC 1.15082</strain>
    </source>
</reference>
<protein>
    <submittedName>
        <fullName evidence="9">Cell shape-determining protein</fullName>
    </submittedName>
</protein>
<accession>A0A916SPV1</accession>
<keyword evidence="2" id="KW-1003">Cell membrane</keyword>
<keyword evidence="5 7" id="KW-0472">Membrane</keyword>
<feature type="domain" description="Polysaccharide chain length determinant N-terminal" evidence="8">
    <location>
        <begin position="43"/>
        <end position="136"/>
    </location>
</feature>
<evidence type="ECO:0000313" key="9">
    <source>
        <dbReference type="EMBL" id="GGB07342.1"/>
    </source>
</evidence>
<dbReference type="AlphaFoldDB" id="A0A916SPV1"/>
<evidence type="ECO:0000256" key="3">
    <source>
        <dbReference type="ARBA" id="ARBA00022692"/>
    </source>
</evidence>
<dbReference type="GO" id="GO:0005886">
    <property type="term" value="C:plasma membrane"/>
    <property type="evidence" value="ECO:0007669"/>
    <property type="project" value="UniProtKB-SubCell"/>
</dbReference>
<sequence length="483" mass="52304">MSLGSLAARGAAQRAAAAPLRESKQEREAPAPVTMEKVGDFLELDFRRIFVWLRAGLMLALALALLGALAGGIYGFMAPKRYTVATDILINPGNLQVVDNDLFPQAGQIDSQVLVARSRQRVLTSRNVLSRVVDELHLADDPEFAPRTSDPATDRKLAALSKLQQDVNVRADEQSFVTTLLVTAETPGEAIELSQAIVKAFREELAETESEGANRAAAALDSRLSQMKQDVLAAEKNVEDYKRAHKLVSSNGQLVSSQSMTQLNTQILDARARLATAQANYDTLVAGGINGTNANPAVSPTLADLRNKANTAREQLNSLSVQLGPRHPSILKLKVTLDTINAQLRAEYQRTVDGAKANRDAAQISLNSLNAEMNKLQGAVFNAGDSEIALRELERESASKAAIYQRYLERTRQLNERERIDTTNVQVISAPTPPKGRSWPPSTKLLVVLGAIGGFGLGLLLALARGIRQDMRLPPDAPQLKTA</sequence>
<feature type="coiled-coil region" evidence="6">
    <location>
        <begin position="191"/>
        <end position="322"/>
    </location>
</feature>
<name>A0A916SPV1_9HYPH</name>
<dbReference type="PANTHER" id="PTHR32309">
    <property type="entry name" value="TYROSINE-PROTEIN KINASE"/>
    <property type="match status" value="1"/>
</dbReference>
<comment type="caution">
    <text evidence="9">The sequence shown here is derived from an EMBL/GenBank/DDBJ whole genome shotgun (WGS) entry which is preliminary data.</text>
</comment>
<evidence type="ECO:0000256" key="2">
    <source>
        <dbReference type="ARBA" id="ARBA00022475"/>
    </source>
</evidence>
<dbReference type="RefSeq" id="WP_236016288.1">
    <property type="nucleotide sequence ID" value="NZ_BMHH01000022.1"/>
</dbReference>
<keyword evidence="3 7" id="KW-0812">Transmembrane</keyword>
<evidence type="ECO:0000313" key="10">
    <source>
        <dbReference type="Proteomes" id="UP000646478"/>
    </source>
</evidence>